<dbReference type="AlphaFoldDB" id="A0A943ECZ5"/>
<organism evidence="11 12">
    <name type="scientific">Acidaminococcus intestini</name>
    <dbReference type="NCBI Taxonomy" id="187327"/>
    <lineage>
        <taxon>Bacteria</taxon>
        <taxon>Bacillati</taxon>
        <taxon>Bacillota</taxon>
        <taxon>Negativicutes</taxon>
        <taxon>Acidaminococcales</taxon>
        <taxon>Acidaminococcaceae</taxon>
        <taxon>Acidaminococcus</taxon>
    </lineage>
</organism>
<evidence type="ECO:0000256" key="5">
    <source>
        <dbReference type="ARBA" id="ARBA00023136"/>
    </source>
</evidence>
<dbReference type="GO" id="GO:0005886">
    <property type="term" value="C:plasma membrane"/>
    <property type="evidence" value="ECO:0007669"/>
    <property type="project" value="UniProtKB-SubCell"/>
</dbReference>
<comment type="subcellular location">
    <subcellularLocation>
        <location evidence="1">Cell membrane</location>
        <topology evidence="1">Multi-pass membrane protein</topology>
    </subcellularLocation>
</comment>
<dbReference type="InterPro" id="IPR003156">
    <property type="entry name" value="DHHA1_dom"/>
</dbReference>
<dbReference type="InterPro" id="IPR051319">
    <property type="entry name" value="Oligoribo/pAp-PDE_c-di-AMP_PDE"/>
</dbReference>
<evidence type="ECO:0000256" key="4">
    <source>
        <dbReference type="ARBA" id="ARBA00022989"/>
    </source>
</evidence>
<evidence type="ECO:0000256" key="8">
    <source>
        <dbReference type="SAM" id="MobiDB-lite"/>
    </source>
</evidence>
<gene>
    <name evidence="11" type="ORF">KHX13_06315</name>
</gene>
<feature type="region of interest" description="Disordered" evidence="8">
    <location>
        <begin position="660"/>
        <end position="682"/>
    </location>
</feature>
<dbReference type="FunFam" id="3.90.1640.10:FF:000002">
    <property type="entry name" value="Cyclic-di-AMP phosphodiesterase"/>
    <property type="match status" value="1"/>
</dbReference>
<dbReference type="Pfam" id="PF21370">
    <property type="entry name" value="PAS_GdpP"/>
    <property type="match status" value="1"/>
</dbReference>
<name>A0A943ECZ5_9FIRM</name>
<feature type="domain" description="GGDEF" evidence="10">
    <location>
        <begin position="150"/>
        <end position="313"/>
    </location>
</feature>
<keyword evidence="7" id="KW-0464">Manganese</keyword>
<evidence type="ECO:0000259" key="10">
    <source>
        <dbReference type="SMART" id="SM00267"/>
    </source>
</evidence>
<sequence length="682" mass="75455">MKDEERAKLWRTLRVAAAILGTLCVVYGFYVNQVIWTAAGFTAVLLVYYFSSRSSKLREAWFNHAMTTVVRNIERANHYAVQRLPVGIAVFDQEGHLQWKNRLFNEYINVDAPLGSLFDKILPPPENNFATLRVRDSDKSIKIGDRIYSMLVRPIQTTEEAGSDTGVVIYLYDVTNKERQQRRYEDERPVVAYVQFDNYADALKGLNESDRASLVVAITKAINSWAEEVNGYSLKYSEDLYLVGINRKGLVDTINRKFPLLDKVREIKINPRITPTVSIGVASGMKTLSEMAQKAQSCLDLALGRGGDQAVVSIGDEVSFYGARGSVQAKNTRVRARIVAQAIHELMTNADKVFIMGHVNEDYDAIGAAIGVAKMARTLGKECYIVWSGQGTAVDNIENVTHGNNPYEDLIISEEVAMEQRTPGSLLVLVDHHRAMLTAAPKLLAAIKRRVIIDHHRRAEDVIEEVMLQYMEPSTSSTSEMVTEILQYFQERMEISSLEASVLYAGIVVDTKNFAVQTGERTFEAAAYLRRYGADPHAVSQLFKEDDASVILRAKIITEMKKPIPGLAVSVHSSGAQNDRNVSVVVAQAADELLTMNDIHVSAVLNESDDGVSISARSDGSVNVQIMMEELGGGGHQTVAGVQIKGAKAEDLIPKIIEMAKEQMKESDSDEGNSAEGRKEVG</sequence>
<comment type="function">
    <text evidence="6">Has phosphodiesterase (PDE) activity against cyclic-di-AMP (c-di-AMP).</text>
</comment>
<evidence type="ECO:0000256" key="9">
    <source>
        <dbReference type="SAM" id="Phobius"/>
    </source>
</evidence>
<dbReference type="PANTHER" id="PTHR47618:SF2">
    <property type="entry name" value="CYCLIC-DI-AMP PHOSPHODIESTERASE GDPP"/>
    <property type="match status" value="1"/>
</dbReference>
<keyword evidence="5 6" id="KW-0472">Membrane</keyword>
<evidence type="ECO:0000313" key="12">
    <source>
        <dbReference type="Proteomes" id="UP000754226"/>
    </source>
</evidence>
<dbReference type="EC" id="3.1.4.-" evidence="6"/>
<feature type="binding site" evidence="7">
    <location>
        <position position="455"/>
    </location>
    <ligand>
        <name>Mn(2+)</name>
        <dbReference type="ChEBI" id="CHEBI:29035"/>
        <label>2</label>
    </ligand>
</feature>
<dbReference type="Pfam" id="PF02272">
    <property type="entry name" value="DHHA1"/>
    <property type="match status" value="1"/>
</dbReference>
<dbReference type="InterPro" id="IPR049553">
    <property type="entry name" value="GdpP-like_PAS"/>
</dbReference>
<dbReference type="EMBL" id="JAGZCZ010000006">
    <property type="protein sequence ID" value="MBS5519927.1"/>
    <property type="molecule type" value="Genomic_DNA"/>
</dbReference>
<dbReference type="GO" id="GO:0016787">
    <property type="term" value="F:hydrolase activity"/>
    <property type="evidence" value="ECO:0007669"/>
    <property type="project" value="UniProtKB-UniRule"/>
</dbReference>
<keyword evidence="7" id="KW-0479">Metal-binding</keyword>
<comment type="cofactor">
    <cofactor evidence="7">
        <name>Mn(2+)</name>
        <dbReference type="ChEBI" id="CHEBI:29035"/>
    </cofactor>
    <text evidence="7">For phosphodiesterase activity, probably binds 2 Mn(2+) per subunit.</text>
</comment>
<dbReference type="InterPro" id="IPR001667">
    <property type="entry name" value="DDH_dom"/>
</dbReference>
<dbReference type="PANTHER" id="PTHR47618">
    <property type="entry name" value="BIFUNCTIONAL OLIGORIBONUCLEASE AND PAP PHOSPHATASE NRNA"/>
    <property type="match status" value="1"/>
</dbReference>
<dbReference type="SMART" id="SM00267">
    <property type="entry name" value="GGDEF"/>
    <property type="match status" value="1"/>
</dbReference>
<dbReference type="GO" id="GO:0046872">
    <property type="term" value="F:metal ion binding"/>
    <property type="evidence" value="ECO:0007669"/>
    <property type="project" value="UniProtKB-KW"/>
</dbReference>
<comment type="caution">
    <text evidence="11">The sequence shown here is derived from an EMBL/GenBank/DDBJ whole genome shotgun (WGS) entry which is preliminary data.</text>
</comment>
<feature type="binding site" evidence="7">
    <location>
        <position position="431"/>
    </location>
    <ligand>
        <name>Mn(2+)</name>
        <dbReference type="ChEBI" id="CHEBI:29035"/>
        <label>1</label>
    </ligand>
</feature>
<dbReference type="InterPro" id="IPR038763">
    <property type="entry name" value="DHH_sf"/>
</dbReference>
<keyword evidence="6" id="KW-0378">Hydrolase</keyword>
<feature type="binding site" evidence="7">
    <location>
        <position position="362"/>
    </location>
    <ligand>
        <name>Mn(2+)</name>
        <dbReference type="ChEBI" id="CHEBI:29035"/>
        <label>1</label>
    </ligand>
</feature>
<evidence type="ECO:0000256" key="3">
    <source>
        <dbReference type="ARBA" id="ARBA00022692"/>
    </source>
</evidence>
<protein>
    <recommendedName>
        <fullName evidence="6">Cyclic-di-AMP phosphodiesterase</fullName>
        <ecNumber evidence="6">3.1.4.-</ecNumber>
    </recommendedName>
</protein>
<keyword evidence="2 6" id="KW-1003">Cell membrane</keyword>
<evidence type="ECO:0000313" key="11">
    <source>
        <dbReference type="EMBL" id="MBS5519927.1"/>
    </source>
</evidence>
<dbReference type="SUPFAM" id="SSF64182">
    <property type="entry name" value="DHH phosphoesterases"/>
    <property type="match status" value="1"/>
</dbReference>
<feature type="transmembrane region" description="Helical" evidence="9">
    <location>
        <begin position="12"/>
        <end position="29"/>
    </location>
</feature>
<proteinExistence type="inferred from homology"/>
<feature type="binding site" evidence="7">
    <location>
        <position position="358"/>
    </location>
    <ligand>
        <name>Mn(2+)</name>
        <dbReference type="ChEBI" id="CHEBI:29035"/>
        <label>1</label>
    </ligand>
</feature>
<comment type="catalytic activity">
    <reaction evidence="6">
        <text>3',3'-c-di-AMP + H2O = 5'-O-phosphonoadenylyl-(3'-&gt;5')-adenosine + H(+)</text>
        <dbReference type="Rhea" id="RHEA:54420"/>
        <dbReference type="ChEBI" id="CHEBI:15377"/>
        <dbReference type="ChEBI" id="CHEBI:15378"/>
        <dbReference type="ChEBI" id="CHEBI:71500"/>
        <dbReference type="ChEBI" id="CHEBI:138171"/>
    </reaction>
</comment>
<keyword evidence="4 9" id="KW-1133">Transmembrane helix</keyword>
<evidence type="ECO:0000256" key="2">
    <source>
        <dbReference type="ARBA" id="ARBA00022475"/>
    </source>
</evidence>
<dbReference type="InterPro" id="IPR014528">
    <property type="entry name" value="GdpP/PdeA"/>
</dbReference>
<evidence type="ECO:0000256" key="7">
    <source>
        <dbReference type="PIRSR" id="PIRSR026583-50"/>
    </source>
</evidence>
<accession>A0A943ECZ5</accession>
<dbReference type="Gene3D" id="3.90.1640.10">
    <property type="entry name" value="inorganic pyrophosphatase (n-terminal core)"/>
    <property type="match status" value="1"/>
</dbReference>
<feature type="binding site" evidence="7">
    <location>
        <position position="510"/>
    </location>
    <ligand>
        <name>Mn(2+)</name>
        <dbReference type="ChEBI" id="CHEBI:29035"/>
        <label>2</label>
    </ligand>
</feature>
<dbReference type="Proteomes" id="UP000754226">
    <property type="component" value="Unassembled WGS sequence"/>
</dbReference>
<feature type="binding site" evidence="7">
    <location>
        <position position="364"/>
    </location>
    <ligand>
        <name>Mn(2+)</name>
        <dbReference type="ChEBI" id="CHEBI:29035"/>
        <label>2</label>
    </ligand>
</feature>
<dbReference type="Pfam" id="PF01368">
    <property type="entry name" value="DHH"/>
    <property type="match status" value="1"/>
</dbReference>
<dbReference type="InterPro" id="IPR000160">
    <property type="entry name" value="GGDEF_dom"/>
</dbReference>
<dbReference type="Pfam" id="PF24898">
    <property type="entry name" value="GGDEF_GdpP"/>
    <property type="match status" value="1"/>
</dbReference>
<dbReference type="Gene3D" id="3.10.310.30">
    <property type="match status" value="1"/>
</dbReference>
<reference evidence="11" key="1">
    <citation type="submission" date="2021-02" db="EMBL/GenBank/DDBJ databases">
        <title>Infant gut strain persistence is associated with maternal origin, phylogeny, and functional potential including surface adhesion and iron acquisition.</title>
        <authorList>
            <person name="Lou Y.C."/>
        </authorList>
    </citation>
    <scope>NUCLEOTIDE SEQUENCE</scope>
    <source>
        <strain evidence="11">L3_106_000M1_dasL3_106_000M1_concoct_15</strain>
    </source>
</reference>
<evidence type="ECO:0000256" key="1">
    <source>
        <dbReference type="ARBA" id="ARBA00004651"/>
    </source>
</evidence>
<feature type="binding site" evidence="7">
    <location>
        <position position="431"/>
    </location>
    <ligand>
        <name>Mn(2+)</name>
        <dbReference type="ChEBI" id="CHEBI:29035"/>
        <label>2</label>
    </ligand>
</feature>
<comment type="similarity">
    <text evidence="6">Belongs to the GdpP/PdeA phosphodiesterase family.</text>
</comment>
<evidence type="ECO:0000256" key="6">
    <source>
        <dbReference type="PIRNR" id="PIRNR026583"/>
    </source>
</evidence>
<dbReference type="GO" id="GO:0003676">
    <property type="term" value="F:nucleic acid binding"/>
    <property type="evidence" value="ECO:0007669"/>
    <property type="project" value="UniProtKB-UniRule"/>
</dbReference>
<dbReference type="Gene3D" id="3.30.450.20">
    <property type="entry name" value="PAS domain"/>
    <property type="match status" value="1"/>
</dbReference>
<dbReference type="PIRSF" id="PIRSF026583">
    <property type="entry name" value="YybT"/>
    <property type="match status" value="1"/>
</dbReference>
<keyword evidence="3 9" id="KW-0812">Transmembrane</keyword>